<dbReference type="EMBL" id="LAQT01000030">
    <property type="protein sequence ID" value="KPC50238.1"/>
    <property type="molecule type" value="Genomic_DNA"/>
</dbReference>
<dbReference type="CDD" id="cd06261">
    <property type="entry name" value="TM_PBP2"/>
    <property type="match status" value="1"/>
</dbReference>
<dbReference type="PANTHER" id="PTHR30193">
    <property type="entry name" value="ABC TRANSPORTER PERMEASE PROTEIN"/>
    <property type="match status" value="1"/>
</dbReference>
<protein>
    <submittedName>
        <fullName evidence="9">L-arabinose transport system permease protein AraP</fullName>
    </submittedName>
</protein>
<feature type="transmembrane region" description="Helical" evidence="7">
    <location>
        <begin position="49"/>
        <end position="74"/>
    </location>
</feature>
<accession>A0A0N0GLM0</accession>
<name>A0A0N0GLM0_9NEIS</name>
<dbReference type="Gene3D" id="1.10.3720.10">
    <property type="entry name" value="MetI-like"/>
    <property type="match status" value="1"/>
</dbReference>
<evidence type="ECO:0000256" key="1">
    <source>
        <dbReference type="ARBA" id="ARBA00004651"/>
    </source>
</evidence>
<keyword evidence="4 7" id="KW-0812">Transmembrane</keyword>
<dbReference type="PROSITE" id="PS50928">
    <property type="entry name" value="ABC_TM1"/>
    <property type="match status" value="1"/>
</dbReference>
<dbReference type="SUPFAM" id="SSF161098">
    <property type="entry name" value="MetI-like"/>
    <property type="match status" value="1"/>
</dbReference>
<keyword evidence="6 7" id="KW-0472">Membrane</keyword>
<feature type="transmembrane region" description="Helical" evidence="7">
    <location>
        <begin position="109"/>
        <end position="130"/>
    </location>
</feature>
<keyword evidence="5 7" id="KW-1133">Transmembrane helix</keyword>
<dbReference type="Proteomes" id="UP000037939">
    <property type="component" value="Unassembled WGS sequence"/>
</dbReference>
<dbReference type="STRING" id="857265.WG78_17715"/>
<dbReference type="Pfam" id="PF00528">
    <property type="entry name" value="BPD_transp_1"/>
    <property type="match status" value="1"/>
</dbReference>
<dbReference type="InterPro" id="IPR051393">
    <property type="entry name" value="ABC_transporter_permease"/>
</dbReference>
<evidence type="ECO:0000256" key="3">
    <source>
        <dbReference type="ARBA" id="ARBA00022475"/>
    </source>
</evidence>
<feature type="transmembrane region" description="Helical" evidence="7">
    <location>
        <begin position="192"/>
        <end position="215"/>
    </location>
</feature>
<dbReference type="AlphaFoldDB" id="A0A0N0GLM0"/>
<reference evidence="9 10" key="1">
    <citation type="submission" date="2015-07" db="EMBL/GenBank/DDBJ databases">
        <title>Draft genome sequence of the Amantichitinum ursilacus IGB-41, a new chitin-degrading bacterium.</title>
        <authorList>
            <person name="Kirstahler P."/>
            <person name="Guenther M."/>
            <person name="Grumaz C."/>
            <person name="Rupp S."/>
            <person name="Zibek S."/>
            <person name="Sohn K."/>
        </authorList>
    </citation>
    <scope>NUCLEOTIDE SEQUENCE [LARGE SCALE GENOMIC DNA]</scope>
    <source>
        <strain evidence="9 10">IGB-41</strain>
    </source>
</reference>
<gene>
    <name evidence="9" type="primary">araP_2</name>
    <name evidence="9" type="ORF">WG78_17715</name>
</gene>
<dbReference type="PANTHER" id="PTHR30193:SF37">
    <property type="entry name" value="INNER MEMBRANE ABC TRANSPORTER PERMEASE PROTEIN YCJO"/>
    <property type="match status" value="1"/>
</dbReference>
<feature type="transmembrane region" description="Helical" evidence="7">
    <location>
        <begin position="142"/>
        <end position="162"/>
    </location>
</feature>
<evidence type="ECO:0000256" key="4">
    <source>
        <dbReference type="ARBA" id="ARBA00022692"/>
    </source>
</evidence>
<evidence type="ECO:0000313" key="10">
    <source>
        <dbReference type="Proteomes" id="UP000037939"/>
    </source>
</evidence>
<dbReference type="GO" id="GO:0055085">
    <property type="term" value="P:transmembrane transport"/>
    <property type="evidence" value="ECO:0007669"/>
    <property type="project" value="InterPro"/>
</dbReference>
<comment type="caution">
    <text evidence="9">The sequence shown here is derived from an EMBL/GenBank/DDBJ whole genome shotgun (WGS) entry which is preliminary data.</text>
</comment>
<dbReference type="PATRIC" id="fig|857265.3.peg.3631"/>
<sequence>MCICLMKPGLPGMPHKGAAMTTTLSALPAAARASSQPKVKGVQHWSNALFVLPFVLVYIALLVVPVVTGLWLSLNDVDVLSGDRAFIGLANFARLWHDDIFRGAIRNTFLFVLMTTPAFVALGLALALALNRQDRVGTALRTIFFGSSVLSVTIVTLVWRLVFMTDKGLLANVMHSLGLASINPLTSSALALPAIALVTVWWIIGLPMMLFLAALQQIPEEIYEAAAMDNAGRWRTFWSITLPQLRKTVALVAIIEVILQFQLFGQAQLMTNGGPNNSSRPLVQFIYEAGFQQWALGYSAAAAQVLFGLMLIGVALQMWISKRGQTQSGEST</sequence>
<evidence type="ECO:0000256" key="5">
    <source>
        <dbReference type="ARBA" id="ARBA00022989"/>
    </source>
</evidence>
<evidence type="ECO:0000313" key="9">
    <source>
        <dbReference type="EMBL" id="KPC50238.1"/>
    </source>
</evidence>
<dbReference type="InterPro" id="IPR035906">
    <property type="entry name" value="MetI-like_sf"/>
</dbReference>
<comment type="subcellular location">
    <subcellularLocation>
        <location evidence="1 7">Cell membrane</location>
        <topology evidence="1 7">Multi-pass membrane protein</topology>
    </subcellularLocation>
</comment>
<keyword evidence="3" id="KW-1003">Cell membrane</keyword>
<evidence type="ECO:0000256" key="2">
    <source>
        <dbReference type="ARBA" id="ARBA00022448"/>
    </source>
</evidence>
<feature type="transmembrane region" description="Helical" evidence="7">
    <location>
        <begin position="249"/>
        <end position="271"/>
    </location>
</feature>
<comment type="similarity">
    <text evidence="7">Belongs to the binding-protein-dependent transport system permease family.</text>
</comment>
<keyword evidence="10" id="KW-1185">Reference proteome</keyword>
<dbReference type="GO" id="GO:0005886">
    <property type="term" value="C:plasma membrane"/>
    <property type="evidence" value="ECO:0007669"/>
    <property type="project" value="UniProtKB-SubCell"/>
</dbReference>
<feature type="domain" description="ABC transmembrane type-1" evidence="8">
    <location>
        <begin position="105"/>
        <end position="317"/>
    </location>
</feature>
<evidence type="ECO:0000256" key="7">
    <source>
        <dbReference type="RuleBase" id="RU363032"/>
    </source>
</evidence>
<evidence type="ECO:0000256" key="6">
    <source>
        <dbReference type="ARBA" id="ARBA00023136"/>
    </source>
</evidence>
<proteinExistence type="inferred from homology"/>
<dbReference type="InterPro" id="IPR000515">
    <property type="entry name" value="MetI-like"/>
</dbReference>
<evidence type="ECO:0000259" key="8">
    <source>
        <dbReference type="PROSITE" id="PS50928"/>
    </source>
</evidence>
<keyword evidence="2 7" id="KW-0813">Transport</keyword>
<feature type="transmembrane region" description="Helical" evidence="7">
    <location>
        <begin position="291"/>
        <end position="316"/>
    </location>
</feature>
<organism evidence="9 10">
    <name type="scientific">Amantichitinum ursilacus</name>
    <dbReference type="NCBI Taxonomy" id="857265"/>
    <lineage>
        <taxon>Bacteria</taxon>
        <taxon>Pseudomonadati</taxon>
        <taxon>Pseudomonadota</taxon>
        <taxon>Betaproteobacteria</taxon>
        <taxon>Neisseriales</taxon>
        <taxon>Chitinibacteraceae</taxon>
        <taxon>Amantichitinum</taxon>
    </lineage>
</organism>